<evidence type="ECO:0000313" key="1">
    <source>
        <dbReference type="EMBL" id="BDM70093.1"/>
    </source>
</evidence>
<dbReference type="Proteomes" id="UP001059597">
    <property type="component" value="Chromosome"/>
</dbReference>
<proteinExistence type="predicted"/>
<gene>
    <name evidence="1" type="ORF">HEK616_35800</name>
</gene>
<keyword evidence="2" id="KW-1185">Reference proteome</keyword>
<evidence type="ECO:0000313" key="2">
    <source>
        <dbReference type="Proteomes" id="UP001059597"/>
    </source>
</evidence>
<reference evidence="1" key="1">
    <citation type="submission" date="2022-06" db="EMBL/GenBank/DDBJ databases">
        <title>Complete genome sequence of Streptomyces nigrescens HEK616.</title>
        <authorList>
            <person name="Asamizu S."/>
            <person name="Onaka H."/>
        </authorList>
    </citation>
    <scope>NUCLEOTIDE SEQUENCE</scope>
    <source>
        <strain evidence="1">HEK616</strain>
    </source>
</reference>
<organism evidence="1 2">
    <name type="scientific">Streptomyces nigrescens</name>
    <dbReference type="NCBI Taxonomy" id="1920"/>
    <lineage>
        <taxon>Bacteria</taxon>
        <taxon>Bacillati</taxon>
        <taxon>Actinomycetota</taxon>
        <taxon>Actinomycetes</taxon>
        <taxon>Kitasatosporales</taxon>
        <taxon>Streptomycetaceae</taxon>
        <taxon>Streptomyces</taxon>
    </lineage>
</organism>
<sequence length="207" mass="22310">MPLRKPNKSALADVHARWERDRYLVGQGAGRVASRGVRQNPAVTYMGVVAGLEAGMAELSTPMRVYVAAGRFTESEPDLPELAAQIRALLAVVAADEAWRRFLPGYAPPSVREICAALEPVEMHEAAAFLAWVAAVDLVWPSHRHLPAEAAERAADRVVSLLGPETSWWTNHDAGCGAVNGLTPLFDSLLAGTDGEYFVLALQIADD</sequence>
<name>A0ABM7ZVB4_STRNI</name>
<accession>A0ABM7ZVB4</accession>
<dbReference type="EMBL" id="AP026073">
    <property type="protein sequence ID" value="BDM70093.1"/>
    <property type="molecule type" value="Genomic_DNA"/>
</dbReference>
<protein>
    <submittedName>
        <fullName evidence="1">Uncharacterized protein</fullName>
    </submittedName>
</protein>